<keyword evidence="4 8" id="KW-0963">Cytoplasm</keyword>
<organism evidence="9 10">
    <name type="scientific">Sanguibacter antarcticus</name>
    <dbReference type="NCBI Taxonomy" id="372484"/>
    <lineage>
        <taxon>Bacteria</taxon>
        <taxon>Bacillati</taxon>
        <taxon>Actinomycetota</taxon>
        <taxon>Actinomycetes</taxon>
        <taxon>Micrococcales</taxon>
        <taxon>Sanguibacteraceae</taxon>
        <taxon>Sanguibacter</taxon>
    </lineage>
</organism>
<dbReference type="OrthoDB" id="9804242at2"/>
<evidence type="ECO:0000313" key="9">
    <source>
        <dbReference type="EMBL" id="PFG34707.1"/>
    </source>
</evidence>
<proteinExistence type="inferred from homology"/>
<evidence type="ECO:0000256" key="4">
    <source>
        <dbReference type="ARBA" id="ARBA00022490"/>
    </source>
</evidence>
<dbReference type="NCBIfam" id="TIGR00120">
    <property type="entry name" value="ArgJ"/>
    <property type="match status" value="1"/>
</dbReference>
<evidence type="ECO:0000313" key="10">
    <source>
        <dbReference type="Proteomes" id="UP000225548"/>
    </source>
</evidence>
<evidence type="ECO:0000256" key="6">
    <source>
        <dbReference type="ARBA" id="ARBA00022813"/>
    </source>
</evidence>
<dbReference type="InterPro" id="IPR002813">
    <property type="entry name" value="Arg_biosynth_ArgJ"/>
</dbReference>
<feature type="binding site" evidence="8">
    <location>
        <position position="280"/>
    </location>
    <ligand>
        <name>substrate</name>
    </ligand>
</feature>
<comment type="function">
    <text evidence="8">Catalyzes two activities which are involved in the cyclic version of arginine biosynthesis: the synthesis of N-acetylglutamate from glutamate and acetyl-CoA as the acetyl donor, and of ornithine by transacetylation between N(2)-acetylornithine and glutamate.</text>
</comment>
<dbReference type="GO" id="GO:0004042">
    <property type="term" value="F:L-glutamate N-acetyltransferase activity"/>
    <property type="evidence" value="ECO:0007669"/>
    <property type="project" value="UniProtKB-UniRule"/>
</dbReference>
<feature type="binding site" evidence="8">
    <location>
        <position position="403"/>
    </location>
    <ligand>
        <name>substrate</name>
    </ligand>
</feature>
<evidence type="ECO:0000256" key="3">
    <source>
        <dbReference type="ARBA" id="ARBA00011475"/>
    </source>
</evidence>
<keyword evidence="8" id="KW-0511">Multifunctional enzyme</keyword>
<dbReference type="SUPFAM" id="SSF56266">
    <property type="entry name" value="DmpA/ArgJ-like"/>
    <property type="match status" value="1"/>
</dbReference>
<comment type="pathway">
    <text evidence="8">Amino-acid biosynthesis; L-arginine biosynthesis; N(2)-acetyl-L-ornithine from L-glutamate: step 1/4.</text>
</comment>
<comment type="similarity">
    <text evidence="2 8">Belongs to the ArgJ family.</text>
</comment>
<dbReference type="HAMAP" id="MF_01106">
    <property type="entry name" value="ArgJ"/>
    <property type="match status" value="1"/>
</dbReference>
<dbReference type="PANTHER" id="PTHR23100:SF0">
    <property type="entry name" value="ARGININE BIOSYNTHESIS BIFUNCTIONAL PROTEIN ARGJ, MITOCHONDRIAL"/>
    <property type="match status" value="1"/>
</dbReference>
<dbReference type="AlphaFoldDB" id="A0A2A9E6M6"/>
<feature type="binding site" evidence="8">
    <location>
        <position position="194"/>
    </location>
    <ligand>
        <name>substrate</name>
    </ligand>
</feature>
<dbReference type="Proteomes" id="UP000225548">
    <property type="component" value="Unassembled WGS sequence"/>
</dbReference>
<evidence type="ECO:0000256" key="7">
    <source>
        <dbReference type="ARBA" id="ARBA00023315"/>
    </source>
</evidence>
<dbReference type="GO" id="GO:0006592">
    <property type="term" value="P:ornithine biosynthetic process"/>
    <property type="evidence" value="ECO:0007669"/>
    <property type="project" value="TreeGrafter"/>
</dbReference>
<dbReference type="CDD" id="cd02152">
    <property type="entry name" value="OAT"/>
    <property type="match status" value="1"/>
</dbReference>
<comment type="catalytic activity">
    <reaction evidence="8">
        <text>N(2)-acetyl-L-ornithine + L-glutamate = N-acetyl-L-glutamate + L-ornithine</text>
        <dbReference type="Rhea" id="RHEA:15349"/>
        <dbReference type="ChEBI" id="CHEBI:29985"/>
        <dbReference type="ChEBI" id="CHEBI:44337"/>
        <dbReference type="ChEBI" id="CHEBI:46911"/>
        <dbReference type="ChEBI" id="CHEBI:57805"/>
        <dbReference type="EC" id="2.3.1.35"/>
    </reaction>
</comment>
<feature type="binding site" evidence="8">
    <location>
        <position position="183"/>
    </location>
    <ligand>
        <name>substrate</name>
    </ligand>
</feature>
<dbReference type="GO" id="GO:0004358">
    <property type="term" value="F:L-glutamate N-acetyltransferase activity, acting on acetyl-L-ornithine as donor"/>
    <property type="evidence" value="ECO:0007669"/>
    <property type="project" value="UniProtKB-UniRule"/>
</dbReference>
<evidence type="ECO:0000256" key="8">
    <source>
        <dbReference type="HAMAP-Rule" id="MF_01106"/>
    </source>
</evidence>
<comment type="subcellular location">
    <subcellularLocation>
        <location evidence="1 8">Cytoplasm</location>
    </subcellularLocation>
</comment>
<feature type="binding site" evidence="8">
    <location>
        <position position="408"/>
    </location>
    <ligand>
        <name>substrate</name>
    </ligand>
</feature>
<dbReference type="EMBL" id="PDJG01000001">
    <property type="protein sequence ID" value="PFG34707.1"/>
    <property type="molecule type" value="Genomic_DNA"/>
</dbReference>
<accession>A0A2A9E6M6</accession>
<protein>
    <recommendedName>
        <fullName evidence="8">Arginine biosynthesis bifunctional protein ArgJ</fullName>
    </recommendedName>
    <domain>
        <recommendedName>
            <fullName evidence="8">Glutamate N-acetyltransferase</fullName>
            <ecNumber evidence="8">2.3.1.35</ecNumber>
        </recommendedName>
        <alternativeName>
            <fullName evidence="8">Ornithine acetyltransferase</fullName>
            <shortName evidence="8">OATase</shortName>
        </alternativeName>
        <alternativeName>
            <fullName evidence="8">Ornithine transacetylase</fullName>
        </alternativeName>
    </domain>
    <domain>
        <recommendedName>
            <fullName evidence="8">Amino-acid acetyltransferase</fullName>
            <ecNumber evidence="8">2.3.1.1</ecNumber>
        </recommendedName>
        <alternativeName>
            <fullName evidence="8">N-acetylglutamate synthase</fullName>
            <shortName evidence="8">AGSase</shortName>
        </alternativeName>
    </domain>
    <component>
        <recommendedName>
            <fullName evidence="8">Arginine biosynthesis bifunctional protein ArgJ alpha chain</fullName>
        </recommendedName>
    </component>
    <component>
        <recommendedName>
            <fullName evidence="8">Arginine biosynthesis bifunctional protein ArgJ beta chain</fullName>
        </recommendedName>
    </component>
</protein>
<evidence type="ECO:0000256" key="2">
    <source>
        <dbReference type="ARBA" id="ARBA00006774"/>
    </source>
</evidence>
<feature type="chain" id="PRO_5023443651" description="Arginine biosynthesis bifunctional protein ArgJ alpha chain" evidence="8">
    <location>
        <begin position="1"/>
        <end position="193"/>
    </location>
</feature>
<dbReference type="EC" id="2.3.1.35" evidence="8"/>
<comment type="catalytic activity">
    <reaction evidence="8">
        <text>L-glutamate + acetyl-CoA = N-acetyl-L-glutamate + CoA + H(+)</text>
        <dbReference type="Rhea" id="RHEA:24292"/>
        <dbReference type="ChEBI" id="CHEBI:15378"/>
        <dbReference type="ChEBI" id="CHEBI:29985"/>
        <dbReference type="ChEBI" id="CHEBI:44337"/>
        <dbReference type="ChEBI" id="CHEBI:57287"/>
        <dbReference type="ChEBI" id="CHEBI:57288"/>
        <dbReference type="EC" id="2.3.1.1"/>
    </reaction>
</comment>
<dbReference type="RefSeq" id="WP_098455700.1">
    <property type="nucleotide sequence ID" value="NZ_PDJG01000001.1"/>
</dbReference>
<comment type="subunit">
    <text evidence="3 8">Heterotetramer of two alpha and two beta chains.</text>
</comment>
<gene>
    <name evidence="8" type="primary">argJ</name>
    <name evidence="9" type="ORF">ATL42_2627</name>
</gene>
<dbReference type="GO" id="GO:0006526">
    <property type="term" value="P:L-arginine biosynthetic process"/>
    <property type="evidence" value="ECO:0007669"/>
    <property type="project" value="UniProtKB-UniRule"/>
</dbReference>
<dbReference type="UniPathway" id="UPA00068">
    <property type="reaction ID" value="UER00106"/>
</dbReference>
<comment type="caution">
    <text evidence="9">The sequence shown here is derived from an EMBL/GenBank/DDBJ whole genome shotgun (WGS) entry which is preliminary data.</text>
</comment>
<feature type="site" description="Involved in the stabilization of negative charge on the oxyanion by the formation of the oxyanion hole" evidence="8">
    <location>
        <position position="121"/>
    </location>
</feature>
<feature type="site" description="Cleavage; by autolysis" evidence="8">
    <location>
        <begin position="193"/>
        <end position="194"/>
    </location>
</feature>
<evidence type="ECO:0000256" key="1">
    <source>
        <dbReference type="ARBA" id="ARBA00004496"/>
    </source>
</evidence>
<keyword evidence="10" id="KW-1185">Reference proteome</keyword>
<dbReference type="GO" id="GO:0005737">
    <property type="term" value="C:cytoplasm"/>
    <property type="evidence" value="ECO:0007669"/>
    <property type="project" value="UniProtKB-SubCell"/>
</dbReference>
<dbReference type="Gene3D" id="3.60.70.12">
    <property type="entry name" value="L-amino peptidase D-ALA esterase/amidase"/>
    <property type="match status" value="1"/>
</dbReference>
<feature type="chain" id="PRO_5023443652" description="Arginine biosynthesis bifunctional protein ArgJ beta chain" evidence="8">
    <location>
        <begin position="194"/>
        <end position="408"/>
    </location>
</feature>
<evidence type="ECO:0000256" key="5">
    <source>
        <dbReference type="ARBA" id="ARBA00022679"/>
    </source>
</evidence>
<feature type="binding site" evidence="8">
    <location>
        <position position="157"/>
    </location>
    <ligand>
        <name>substrate</name>
    </ligand>
</feature>
<name>A0A2A9E6M6_9MICO</name>
<reference evidence="9 10" key="1">
    <citation type="submission" date="2017-10" db="EMBL/GenBank/DDBJ databases">
        <title>Sequencing the genomes of 1000 actinobacteria strains.</title>
        <authorList>
            <person name="Klenk H.-P."/>
        </authorList>
    </citation>
    <scope>NUCLEOTIDE SEQUENCE [LARGE SCALE GENOMIC DNA]</scope>
    <source>
        <strain evidence="9 10">DSM 18966</strain>
    </source>
</reference>
<dbReference type="EC" id="2.3.1.1" evidence="8"/>
<dbReference type="NCBIfam" id="NF003802">
    <property type="entry name" value="PRK05388.1"/>
    <property type="match status" value="1"/>
</dbReference>
<keyword evidence="7 8" id="KW-0012">Acyltransferase</keyword>
<dbReference type="Gene3D" id="3.10.20.340">
    <property type="entry name" value="ArgJ beta chain, C-terminal domain"/>
    <property type="match status" value="1"/>
</dbReference>
<sequence length="408" mass="42783">MFDISRFAPESFPAVAAVAGVTSATTSCSLKSGGQPDLLLMCVPPGSAVAGVFTQSSVTSTAVQRCRSSIPAGRARALVVHSGNANALTGAQGRALVERMCESLATELDCPSSEVFMAGTGIIGQHITDSQILAPLPDLASTQGEVSWEQAAQAIRTTDTFPKGASRSFQVGDRQVVVSGIAKGSGMIAPDMATMLCFLFTDADVEPDELQEALSHANVQSFRRISVDGDESTSDTMLAFATRRSDLAAGGDRTSAVAELRDVIAEVALDLAMQVVSDGEGITKLIQVSVTGARTEDDAYVMAKSISESPLVKTAIAGGHPNWGRIAMAVGKTHRPVRQERLDIWLGPHQVALQGDANDSVDQDALAVYMSTDVIEIAVDVAMGTASSTLWTCDLTQGYININAHYST</sequence>
<feature type="active site" description="Nucleophile" evidence="8">
    <location>
        <position position="194"/>
    </location>
</feature>
<keyword evidence="8" id="KW-0055">Arginine biosynthesis</keyword>
<keyword evidence="8" id="KW-0028">Amino-acid biosynthesis</keyword>
<keyword evidence="5 8" id="KW-0808">Transferase</keyword>
<keyword evidence="6 8" id="KW-0068">Autocatalytic cleavage</keyword>
<dbReference type="InterPro" id="IPR016117">
    <property type="entry name" value="ArgJ-like_dom_sf"/>
</dbReference>
<comment type="pathway">
    <text evidence="8">Amino-acid biosynthesis; L-arginine biosynthesis; L-ornithine and N-acetyl-L-glutamate from L-glutamate and N(2)-acetyl-L-ornithine (cyclic): step 1/1.</text>
</comment>
<dbReference type="Pfam" id="PF01960">
    <property type="entry name" value="ArgJ"/>
    <property type="match status" value="1"/>
</dbReference>
<dbReference type="PANTHER" id="PTHR23100">
    <property type="entry name" value="ARGININE BIOSYNTHESIS BIFUNCTIONAL PROTEIN ARGJ"/>
    <property type="match status" value="1"/>
</dbReference>
<dbReference type="FunFam" id="3.10.20.340:FF:000003">
    <property type="entry name" value="Arginine biosynthesis bifunctional protein ArgJ"/>
    <property type="match status" value="1"/>
</dbReference>
<feature type="site" description="Involved in the stabilization of negative charge on the oxyanion by the formation of the oxyanion hole" evidence="8">
    <location>
        <position position="120"/>
    </location>
</feature>
<dbReference type="PROSITE" id="PS51257">
    <property type="entry name" value="PROKAR_LIPOPROTEIN"/>
    <property type="match status" value="1"/>
</dbReference>
<dbReference type="InterPro" id="IPR042195">
    <property type="entry name" value="ArgJ_beta_C"/>
</dbReference>